<dbReference type="InterPro" id="IPR046229">
    <property type="entry name" value="TnpC-like"/>
</dbReference>
<comment type="caution">
    <text evidence="3">The sequence shown here is derived from an EMBL/GenBank/DDBJ whole genome shotgun (WGS) entry which is preliminary data.</text>
</comment>
<evidence type="ECO:0000256" key="2">
    <source>
        <dbReference type="SAM" id="MobiDB-lite"/>
    </source>
</evidence>
<feature type="compositionally biased region" description="Low complexity" evidence="2">
    <location>
        <begin position="87"/>
        <end position="106"/>
    </location>
</feature>
<protein>
    <submittedName>
        <fullName evidence="3">DUF6262 family protein</fullName>
    </submittedName>
</protein>
<dbReference type="Pfam" id="PF19776">
    <property type="entry name" value="DUF6262"/>
    <property type="match status" value="1"/>
</dbReference>
<proteinExistence type="predicted"/>
<keyword evidence="1" id="KW-0175">Coiled coil</keyword>
<organism evidence="3 4">
    <name type="scientific">Streptodolium elevatio</name>
    <dbReference type="NCBI Taxonomy" id="3157996"/>
    <lineage>
        <taxon>Bacteria</taxon>
        <taxon>Bacillati</taxon>
        <taxon>Actinomycetota</taxon>
        <taxon>Actinomycetes</taxon>
        <taxon>Kitasatosporales</taxon>
        <taxon>Streptomycetaceae</taxon>
        <taxon>Streptodolium</taxon>
    </lineage>
</organism>
<evidence type="ECO:0000313" key="3">
    <source>
        <dbReference type="EMBL" id="MEU8136523.1"/>
    </source>
</evidence>
<evidence type="ECO:0000256" key="1">
    <source>
        <dbReference type="SAM" id="Coils"/>
    </source>
</evidence>
<dbReference type="Proteomes" id="UP001551482">
    <property type="component" value="Unassembled WGS sequence"/>
</dbReference>
<feature type="compositionally biased region" description="Basic and acidic residues" evidence="2">
    <location>
        <begin position="30"/>
        <end position="40"/>
    </location>
</feature>
<evidence type="ECO:0000313" key="4">
    <source>
        <dbReference type="Proteomes" id="UP001551482"/>
    </source>
</evidence>
<accession>A0ABV3DLB2</accession>
<keyword evidence="4" id="KW-1185">Reference proteome</keyword>
<gene>
    <name evidence="3" type="ORF">AB0C36_23800</name>
</gene>
<feature type="region of interest" description="Disordered" evidence="2">
    <location>
        <begin position="72"/>
        <end position="106"/>
    </location>
</feature>
<reference evidence="3 4" key="1">
    <citation type="submission" date="2024-06" db="EMBL/GenBank/DDBJ databases">
        <title>The Natural Products Discovery Center: Release of the First 8490 Sequenced Strains for Exploring Actinobacteria Biosynthetic Diversity.</title>
        <authorList>
            <person name="Kalkreuter E."/>
            <person name="Kautsar S.A."/>
            <person name="Yang D."/>
            <person name="Bader C.D."/>
            <person name="Teijaro C.N."/>
            <person name="Fluegel L."/>
            <person name="Davis C.M."/>
            <person name="Simpson J.R."/>
            <person name="Lauterbach L."/>
            <person name="Steele A.D."/>
            <person name="Gui C."/>
            <person name="Meng S."/>
            <person name="Li G."/>
            <person name="Viehrig K."/>
            <person name="Ye F."/>
            <person name="Su P."/>
            <person name="Kiefer A.F."/>
            <person name="Nichols A."/>
            <person name="Cepeda A.J."/>
            <person name="Yan W."/>
            <person name="Fan B."/>
            <person name="Jiang Y."/>
            <person name="Adhikari A."/>
            <person name="Zheng C.-J."/>
            <person name="Schuster L."/>
            <person name="Cowan T.M."/>
            <person name="Smanski M.J."/>
            <person name="Chevrette M.G."/>
            <person name="De Carvalho L.P.S."/>
            <person name="Shen B."/>
        </authorList>
    </citation>
    <scope>NUCLEOTIDE SEQUENCE [LARGE SCALE GENOMIC DNA]</scope>
    <source>
        <strain evidence="3 4">NPDC048946</strain>
    </source>
</reference>
<dbReference type="RefSeq" id="WP_358357154.1">
    <property type="nucleotide sequence ID" value="NZ_JBEZFP010000065.1"/>
</dbReference>
<sequence length="152" mass="16684">MPTAPNRRPPPRHRSRPHDTAARTPPQGHPRPDPGSREAARTALAELVKAGKVISFTAVARQAGVSTDFLYRSPELRTQIERRRAKGGSVPAAPAGPPDDSSTSAAVRALSARLTRQQQAHREEVARLRQALEIAHGENLDLRRRLARYEAD</sequence>
<dbReference type="EMBL" id="JBEZFP010000065">
    <property type="protein sequence ID" value="MEU8136523.1"/>
    <property type="molecule type" value="Genomic_DNA"/>
</dbReference>
<feature type="region of interest" description="Disordered" evidence="2">
    <location>
        <begin position="1"/>
        <end position="40"/>
    </location>
</feature>
<feature type="coiled-coil region" evidence="1">
    <location>
        <begin position="111"/>
        <end position="152"/>
    </location>
</feature>
<name>A0ABV3DLB2_9ACTN</name>